<dbReference type="Pfam" id="PF13289">
    <property type="entry name" value="SIR2_2"/>
    <property type="match status" value="1"/>
</dbReference>
<keyword evidence="1" id="KW-0812">Transmembrane</keyword>
<comment type="caution">
    <text evidence="2">The sequence shown here is derived from an EMBL/GenBank/DDBJ whole genome shotgun (WGS) entry which is preliminary data.</text>
</comment>
<dbReference type="EMBL" id="QOKV01000041">
    <property type="protein sequence ID" value="KAA0676748.1"/>
    <property type="molecule type" value="Genomic_DNA"/>
</dbReference>
<dbReference type="SUPFAM" id="SSF52467">
    <property type="entry name" value="DHS-like NAD/FAD-binding domain"/>
    <property type="match status" value="1"/>
</dbReference>
<name>A0A6L3ARQ5_AZOBR</name>
<protein>
    <submittedName>
        <fullName evidence="2">SIR2 family protein</fullName>
    </submittedName>
</protein>
<evidence type="ECO:0000313" key="3">
    <source>
        <dbReference type="Proteomes" id="UP000476837"/>
    </source>
</evidence>
<evidence type="ECO:0000256" key="1">
    <source>
        <dbReference type="SAM" id="Phobius"/>
    </source>
</evidence>
<organism evidence="2 3">
    <name type="scientific">Azospirillum brasilense</name>
    <dbReference type="NCBI Taxonomy" id="192"/>
    <lineage>
        <taxon>Bacteria</taxon>
        <taxon>Pseudomonadati</taxon>
        <taxon>Pseudomonadota</taxon>
        <taxon>Alphaproteobacteria</taxon>
        <taxon>Rhodospirillales</taxon>
        <taxon>Azospirillaceae</taxon>
        <taxon>Azospirillum</taxon>
    </lineage>
</organism>
<evidence type="ECO:0000313" key="2">
    <source>
        <dbReference type="EMBL" id="KAA0676748.1"/>
    </source>
</evidence>
<keyword evidence="1" id="KW-1133">Transmembrane helix</keyword>
<proteinExistence type="predicted"/>
<accession>A0A6L3ARQ5</accession>
<dbReference type="AlphaFoldDB" id="A0A6L3ARQ5"/>
<dbReference type="InterPro" id="IPR029035">
    <property type="entry name" value="DHS-like_NAD/FAD-binding_dom"/>
</dbReference>
<reference evidence="2 3" key="1">
    <citation type="submission" date="2018-07" db="EMBL/GenBank/DDBJ databases">
        <title>Genome sequence of Roseomonas fauriae ATCC 49958.</title>
        <authorList>
            <person name="Sant'Anna F.H."/>
            <person name="Baldani J.I."/>
            <person name="Zilli J.E."/>
            <person name="Reis V.M."/>
            <person name="Hartmann A."/>
            <person name="Cruz L."/>
            <person name="de Souza E.M."/>
            <person name="de Oliveira Pedrosa F."/>
            <person name="Passaglia L.M.P."/>
        </authorList>
    </citation>
    <scope>NUCLEOTIDE SEQUENCE [LARGE SCALE GENOMIC DNA]</scope>
    <source>
        <strain evidence="2 3">ATCC 49958</strain>
    </source>
</reference>
<sequence>MQSFRIRVGGGTVDDLVEQLDRHLALPCVAWLLGAGISFGAGIPLMVPLTRRVLDLMAGTEHAPLLDKVRAELPPDAHIEHLLSHLGDYAALAERSQSKTTAIGSRDEIEKAHRTVVTHIADIIRWGYRAESGTKAEEIGTYKRPLVSVAGHSAFVGALFSTQQAGLHDRRRAVRLFTTNYDTLLEDALALACVPYWDGFSGGAVAFRTHRFGQDEPDTGYRAHVIKLHGSIDWHLGPDGKVWRVRDGDAYPTSTARVLIHPQSTKYVATQRDPFAAQFDLFRRALTAPSDNVLAVCGYSFGDDHINQEIELALERPENKTTLVAFCQEGARMPECLSQWRALSWGRKVFIATEKGLYVGKDGPFHSCSTGSDRDWWTFNGVTQLLRNGAGGHS</sequence>
<gene>
    <name evidence="2" type="ORF">DS837_30430</name>
</gene>
<feature type="transmembrane region" description="Helical" evidence="1">
    <location>
        <begin position="24"/>
        <end position="47"/>
    </location>
</feature>
<dbReference type="Proteomes" id="UP000476837">
    <property type="component" value="Unassembled WGS sequence"/>
</dbReference>
<keyword evidence="1" id="KW-0472">Membrane</keyword>